<dbReference type="RefSeq" id="WP_002705257.1">
    <property type="nucleotide sequence ID" value="NZ_AGRW01000050.1"/>
</dbReference>
<keyword evidence="1" id="KW-0732">Signal</keyword>
<evidence type="ECO:0000313" key="2">
    <source>
        <dbReference type="EMBL" id="EIC01467.1"/>
    </source>
</evidence>
<evidence type="ECO:0000313" key="3">
    <source>
        <dbReference type="Proteomes" id="UP000003571"/>
    </source>
</evidence>
<comment type="caution">
    <text evidence="2">The sequence shown here is derived from an EMBL/GenBank/DDBJ whole genome shotgun (WGS) entry which is preliminary data.</text>
</comment>
<proteinExistence type="predicted"/>
<feature type="signal peptide" evidence="1">
    <location>
        <begin position="1"/>
        <end position="19"/>
    </location>
</feature>
<dbReference type="Proteomes" id="UP000003571">
    <property type="component" value="Unassembled WGS sequence"/>
</dbReference>
<dbReference type="PATRIC" id="fig|907348.3.peg.2013"/>
<sequence>MKTLFIGALMAFAASALFADENSPVGKWAKDKIGSSDYFLEIDDTVFKYSEKKGGNYIAWSYRVDDGRIVLENLTEHTTSSLNHELYEPIVERNENSFAFSRSGDKMTIFFNNKGVKFITAEAKQKKIDAAKGAGALFGIAAGAMILKEATDTVATEEEARNLADKIYDAAW</sequence>
<name>H7EM59_9SPIR</name>
<accession>H7EM59</accession>
<keyword evidence="3" id="KW-1185">Reference proteome</keyword>
<gene>
    <name evidence="2" type="ORF">TresaDRAFT_1359</name>
</gene>
<organism evidence="2 3">
    <name type="scientific">Treponema saccharophilum DSM 2985</name>
    <dbReference type="NCBI Taxonomy" id="907348"/>
    <lineage>
        <taxon>Bacteria</taxon>
        <taxon>Pseudomonadati</taxon>
        <taxon>Spirochaetota</taxon>
        <taxon>Spirochaetia</taxon>
        <taxon>Spirochaetales</taxon>
        <taxon>Treponemataceae</taxon>
        <taxon>Treponema</taxon>
    </lineage>
</organism>
<reference evidence="2 3" key="1">
    <citation type="submission" date="2011-09" db="EMBL/GenBank/DDBJ databases">
        <title>The draft genome of Treponema saccharophilum DSM 2985.</title>
        <authorList>
            <consortium name="US DOE Joint Genome Institute (JGI-PGF)"/>
            <person name="Lucas S."/>
            <person name="Copeland A."/>
            <person name="Lapidus A."/>
            <person name="Glavina del Rio T."/>
            <person name="Dalin E."/>
            <person name="Tice H."/>
            <person name="Bruce D."/>
            <person name="Goodwin L."/>
            <person name="Pitluck S."/>
            <person name="Peters L."/>
            <person name="Kyrpides N."/>
            <person name="Mavromatis K."/>
            <person name="Ivanova N."/>
            <person name="Markowitz V."/>
            <person name="Cheng J.-F."/>
            <person name="Hugenholtz P."/>
            <person name="Woyke T."/>
            <person name="Wu D."/>
            <person name="Gronow S."/>
            <person name="Wellnitz S."/>
            <person name="Brambilla E."/>
            <person name="Klenk H.-P."/>
            <person name="Eisen J.A."/>
        </authorList>
    </citation>
    <scope>NUCLEOTIDE SEQUENCE [LARGE SCALE GENOMIC DNA]</scope>
    <source>
        <strain evidence="2 3">DSM 2985</strain>
    </source>
</reference>
<protein>
    <submittedName>
        <fullName evidence="2">Uncharacterized protein</fullName>
    </submittedName>
</protein>
<dbReference type="AlphaFoldDB" id="H7EM59"/>
<evidence type="ECO:0000256" key="1">
    <source>
        <dbReference type="SAM" id="SignalP"/>
    </source>
</evidence>
<feature type="chain" id="PRO_5003610242" evidence="1">
    <location>
        <begin position="20"/>
        <end position="172"/>
    </location>
</feature>
<dbReference type="STRING" id="907348.TresaDRAFT_1359"/>
<dbReference type="EMBL" id="AGRW01000050">
    <property type="protein sequence ID" value="EIC01467.1"/>
    <property type="molecule type" value="Genomic_DNA"/>
</dbReference>